<accession>A0A8T0GDC7</accession>
<dbReference type="EMBL" id="CM026432">
    <property type="protein sequence ID" value="KAG0557043.1"/>
    <property type="molecule type" value="Genomic_DNA"/>
</dbReference>
<gene>
    <name evidence="1" type="ORF">KC19_11G098400</name>
</gene>
<protein>
    <submittedName>
        <fullName evidence="1">Uncharacterized protein</fullName>
    </submittedName>
</protein>
<dbReference type="Proteomes" id="UP000822688">
    <property type="component" value="Chromosome 11"/>
</dbReference>
<keyword evidence="2" id="KW-1185">Reference proteome</keyword>
<evidence type="ECO:0000313" key="2">
    <source>
        <dbReference type="Proteomes" id="UP000822688"/>
    </source>
</evidence>
<organism evidence="1 2">
    <name type="scientific">Ceratodon purpureus</name>
    <name type="common">Fire moss</name>
    <name type="synonym">Dicranum purpureum</name>
    <dbReference type="NCBI Taxonomy" id="3225"/>
    <lineage>
        <taxon>Eukaryota</taxon>
        <taxon>Viridiplantae</taxon>
        <taxon>Streptophyta</taxon>
        <taxon>Embryophyta</taxon>
        <taxon>Bryophyta</taxon>
        <taxon>Bryophytina</taxon>
        <taxon>Bryopsida</taxon>
        <taxon>Dicranidae</taxon>
        <taxon>Pseudoditrichales</taxon>
        <taxon>Ditrichaceae</taxon>
        <taxon>Ceratodon</taxon>
    </lineage>
</organism>
<proteinExistence type="predicted"/>
<evidence type="ECO:0000313" key="1">
    <source>
        <dbReference type="EMBL" id="KAG0557043.1"/>
    </source>
</evidence>
<dbReference type="AlphaFoldDB" id="A0A8T0GDC7"/>
<reference evidence="1 2" key="1">
    <citation type="submission" date="2020-06" db="EMBL/GenBank/DDBJ databases">
        <title>WGS assembly of Ceratodon purpureus strain R40.</title>
        <authorList>
            <person name="Carey S.B."/>
            <person name="Jenkins J."/>
            <person name="Shu S."/>
            <person name="Lovell J.T."/>
            <person name="Sreedasyam A."/>
            <person name="Maumus F."/>
            <person name="Tiley G.P."/>
            <person name="Fernandez-Pozo N."/>
            <person name="Barry K."/>
            <person name="Chen C."/>
            <person name="Wang M."/>
            <person name="Lipzen A."/>
            <person name="Daum C."/>
            <person name="Saski C.A."/>
            <person name="Payton A.C."/>
            <person name="Mcbreen J.C."/>
            <person name="Conrad R.E."/>
            <person name="Kollar L.M."/>
            <person name="Olsson S."/>
            <person name="Huttunen S."/>
            <person name="Landis J.B."/>
            <person name="Wickett N.J."/>
            <person name="Johnson M.G."/>
            <person name="Rensing S.A."/>
            <person name="Grimwood J."/>
            <person name="Schmutz J."/>
            <person name="Mcdaniel S.F."/>
        </authorList>
    </citation>
    <scope>NUCLEOTIDE SEQUENCE [LARGE SCALE GENOMIC DNA]</scope>
    <source>
        <strain evidence="1 2">R40</strain>
    </source>
</reference>
<sequence length="55" mass="6663">MWITACSLLKPRFRSHTRFREPHQHIQHLQHLQHREYHRSDQCRLGNFRGSGGDV</sequence>
<comment type="caution">
    <text evidence="1">The sequence shown here is derived from an EMBL/GenBank/DDBJ whole genome shotgun (WGS) entry which is preliminary data.</text>
</comment>
<name>A0A8T0GDC7_CERPU</name>